<dbReference type="EMBL" id="JAAATY010000065">
    <property type="protein sequence ID" value="NRN71415.1"/>
    <property type="molecule type" value="Genomic_DNA"/>
</dbReference>
<sequence>MTYPPQQPGPYGNQPDPYGQQPGWQGGGYGQPQPGYGQQQPYGQPGYGYPAGPPPEKNNKGLIIGLAVAGALLVGGGITTVLLLTGDDDDKSTPAAQTTQAGPADGSTPEAVVNAVIKAVDDKDSDAATRMLCDPSKPSPAFELNKVPANVTLETSQTGKITESGSSATARLSIKVTEQGKSRPSTMPMLLNLKKDGDKWCVSRAQLGSGASSTTPSRRSTSTSTTTPTF</sequence>
<dbReference type="RefSeq" id="WP_173142606.1">
    <property type="nucleotide sequence ID" value="NZ_CBCSGW010000118.1"/>
</dbReference>
<keyword evidence="2" id="KW-1133">Transmembrane helix</keyword>
<name>A0ABX2FL01_9PSEU</name>
<feature type="transmembrane region" description="Helical" evidence="2">
    <location>
        <begin position="62"/>
        <end position="84"/>
    </location>
</feature>
<organism evidence="3 4">
    <name type="scientific">Kibdelosporangium persicum</name>
    <dbReference type="NCBI Taxonomy" id="2698649"/>
    <lineage>
        <taxon>Bacteria</taxon>
        <taxon>Bacillati</taxon>
        <taxon>Actinomycetota</taxon>
        <taxon>Actinomycetes</taxon>
        <taxon>Pseudonocardiales</taxon>
        <taxon>Pseudonocardiaceae</taxon>
        <taxon>Kibdelosporangium</taxon>
    </lineage>
</organism>
<feature type="compositionally biased region" description="Low complexity" evidence="1">
    <location>
        <begin position="31"/>
        <end position="50"/>
    </location>
</feature>
<keyword evidence="2" id="KW-0472">Membrane</keyword>
<evidence type="ECO:0000256" key="1">
    <source>
        <dbReference type="SAM" id="MobiDB-lite"/>
    </source>
</evidence>
<keyword evidence="2" id="KW-0812">Transmembrane</keyword>
<evidence type="ECO:0000313" key="3">
    <source>
        <dbReference type="EMBL" id="NRN71415.1"/>
    </source>
</evidence>
<accession>A0ABX2FL01</accession>
<feature type="compositionally biased region" description="Low complexity" evidence="1">
    <location>
        <begin position="212"/>
        <end position="230"/>
    </location>
</feature>
<gene>
    <name evidence="3" type="ORF">GC106_86950</name>
</gene>
<protein>
    <submittedName>
        <fullName evidence="3">Flagellar basal body-associated protein FliL-like protein</fullName>
    </submittedName>
</protein>
<proteinExistence type="predicted"/>
<evidence type="ECO:0000256" key="2">
    <source>
        <dbReference type="SAM" id="Phobius"/>
    </source>
</evidence>
<feature type="region of interest" description="Disordered" evidence="1">
    <location>
        <begin position="204"/>
        <end position="230"/>
    </location>
</feature>
<evidence type="ECO:0000313" key="4">
    <source>
        <dbReference type="Proteomes" id="UP000763557"/>
    </source>
</evidence>
<feature type="compositionally biased region" description="Low complexity" evidence="1">
    <location>
        <begin position="9"/>
        <end position="23"/>
    </location>
</feature>
<keyword evidence="4" id="KW-1185">Reference proteome</keyword>
<reference evidence="3 4" key="1">
    <citation type="submission" date="2020-01" db="EMBL/GenBank/DDBJ databases">
        <title>Kibdelosporangium persica a novel Actinomycetes from a hot desert in Iran.</title>
        <authorList>
            <person name="Safaei N."/>
            <person name="Zaburannyi N."/>
            <person name="Mueller R."/>
            <person name="Wink J."/>
        </authorList>
    </citation>
    <scope>NUCLEOTIDE SEQUENCE [LARGE SCALE GENOMIC DNA]</scope>
    <source>
        <strain evidence="3 4">4NS15</strain>
    </source>
</reference>
<dbReference type="Proteomes" id="UP000763557">
    <property type="component" value="Unassembled WGS sequence"/>
</dbReference>
<feature type="region of interest" description="Disordered" evidence="1">
    <location>
        <begin position="1"/>
        <end position="54"/>
    </location>
</feature>
<comment type="caution">
    <text evidence="3">The sequence shown here is derived from an EMBL/GenBank/DDBJ whole genome shotgun (WGS) entry which is preliminary data.</text>
</comment>